<protein>
    <recommendedName>
        <fullName evidence="3">F-box domain-containing protein</fullName>
    </recommendedName>
</protein>
<organism evidence="1 2">
    <name type="scientific">Thalassiosira pseudonana</name>
    <name type="common">Marine diatom</name>
    <name type="synonym">Cyclotella nana</name>
    <dbReference type="NCBI Taxonomy" id="35128"/>
    <lineage>
        <taxon>Eukaryota</taxon>
        <taxon>Sar</taxon>
        <taxon>Stramenopiles</taxon>
        <taxon>Ochrophyta</taxon>
        <taxon>Bacillariophyta</taxon>
        <taxon>Coscinodiscophyceae</taxon>
        <taxon>Thalassiosirophycidae</taxon>
        <taxon>Thalassiosirales</taxon>
        <taxon>Thalassiosiraceae</taxon>
        <taxon>Thalassiosira</taxon>
    </lineage>
</organism>
<sequence length="287" mass="32867">MSTSYEEEPRPSFNDISDDIVFEVYAFLHPQDLLYLSLANRHSHKEITRRVLQIARLQLPRQLENADSIGMDYVIAFSEEFMFRSREGVIEHVLKKAETAELRLVGVPNVEESILEARRVLKKRSGVTLVTSPNDRFQDPEYINVGCHFQHVQEDKELAIKRANDIVARIQSTEVLADNARLIKAWMYFILSQRRITAGSWFWSCRHPSLDFQGVEAKGVMFSSNGEELEITWTRMTASKVGPVAQVEEIVPQFAIATEVVELEAEPIMLGEDAVFVLPQNFDEHDT</sequence>
<accession>B8C724</accession>
<dbReference type="Proteomes" id="UP000001449">
    <property type="component" value="Chromosome 8"/>
</dbReference>
<reference evidence="1 2" key="2">
    <citation type="journal article" date="2008" name="Nature">
        <title>The Phaeodactylum genome reveals the evolutionary history of diatom genomes.</title>
        <authorList>
            <person name="Bowler C."/>
            <person name="Allen A.E."/>
            <person name="Badger J.H."/>
            <person name="Grimwood J."/>
            <person name="Jabbari K."/>
            <person name="Kuo A."/>
            <person name="Maheswari U."/>
            <person name="Martens C."/>
            <person name="Maumus F."/>
            <person name="Otillar R.P."/>
            <person name="Rayko E."/>
            <person name="Salamov A."/>
            <person name="Vandepoele K."/>
            <person name="Beszteri B."/>
            <person name="Gruber A."/>
            <person name="Heijde M."/>
            <person name="Katinka M."/>
            <person name="Mock T."/>
            <person name="Valentin K."/>
            <person name="Verret F."/>
            <person name="Berges J.A."/>
            <person name="Brownlee C."/>
            <person name="Cadoret J.P."/>
            <person name="Chiovitti A."/>
            <person name="Choi C.J."/>
            <person name="Coesel S."/>
            <person name="De Martino A."/>
            <person name="Detter J.C."/>
            <person name="Durkin C."/>
            <person name="Falciatore A."/>
            <person name="Fournet J."/>
            <person name="Haruta M."/>
            <person name="Huysman M.J."/>
            <person name="Jenkins B.D."/>
            <person name="Jiroutova K."/>
            <person name="Jorgensen R.E."/>
            <person name="Joubert Y."/>
            <person name="Kaplan A."/>
            <person name="Kroger N."/>
            <person name="Kroth P.G."/>
            <person name="La Roche J."/>
            <person name="Lindquist E."/>
            <person name="Lommer M."/>
            <person name="Martin-Jezequel V."/>
            <person name="Lopez P.J."/>
            <person name="Lucas S."/>
            <person name="Mangogna M."/>
            <person name="McGinnis K."/>
            <person name="Medlin L.K."/>
            <person name="Montsant A."/>
            <person name="Oudot-Le Secq M.P."/>
            <person name="Napoli C."/>
            <person name="Obornik M."/>
            <person name="Parker M.S."/>
            <person name="Petit J.L."/>
            <person name="Porcel B.M."/>
            <person name="Poulsen N."/>
            <person name="Robison M."/>
            <person name="Rychlewski L."/>
            <person name="Rynearson T.A."/>
            <person name="Schmutz J."/>
            <person name="Shapiro H."/>
            <person name="Siaut M."/>
            <person name="Stanley M."/>
            <person name="Sussman M.R."/>
            <person name="Taylor A.R."/>
            <person name="Vardi A."/>
            <person name="von Dassow P."/>
            <person name="Vyverman W."/>
            <person name="Willis A."/>
            <person name="Wyrwicz L.S."/>
            <person name="Rokhsar D.S."/>
            <person name="Weissenbach J."/>
            <person name="Armbrust E.V."/>
            <person name="Green B.R."/>
            <person name="Van de Peer Y."/>
            <person name="Grigoriev I.V."/>
        </authorList>
    </citation>
    <scope>NUCLEOTIDE SEQUENCE [LARGE SCALE GENOMIC DNA]</scope>
    <source>
        <strain evidence="1 2">CCMP1335</strain>
    </source>
</reference>
<dbReference type="AlphaFoldDB" id="B8C724"/>
<reference evidence="1 2" key="1">
    <citation type="journal article" date="2004" name="Science">
        <title>The genome of the diatom Thalassiosira pseudonana: ecology, evolution, and metabolism.</title>
        <authorList>
            <person name="Armbrust E.V."/>
            <person name="Berges J.A."/>
            <person name="Bowler C."/>
            <person name="Green B.R."/>
            <person name="Martinez D."/>
            <person name="Putnam N.H."/>
            <person name="Zhou S."/>
            <person name="Allen A.E."/>
            <person name="Apt K.E."/>
            <person name="Bechner M."/>
            <person name="Brzezinski M.A."/>
            <person name="Chaal B.K."/>
            <person name="Chiovitti A."/>
            <person name="Davis A.K."/>
            <person name="Demarest M.S."/>
            <person name="Detter J.C."/>
            <person name="Glavina T."/>
            <person name="Goodstein D."/>
            <person name="Hadi M.Z."/>
            <person name="Hellsten U."/>
            <person name="Hildebrand M."/>
            <person name="Jenkins B.D."/>
            <person name="Jurka J."/>
            <person name="Kapitonov V.V."/>
            <person name="Kroger N."/>
            <person name="Lau W.W."/>
            <person name="Lane T.W."/>
            <person name="Larimer F.W."/>
            <person name="Lippmeier J.C."/>
            <person name="Lucas S."/>
            <person name="Medina M."/>
            <person name="Montsant A."/>
            <person name="Obornik M."/>
            <person name="Parker M.S."/>
            <person name="Palenik B."/>
            <person name="Pazour G.J."/>
            <person name="Richardson P.M."/>
            <person name="Rynearson T.A."/>
            <person name="Saito M.A."/>
            <person name="Schwartz D.C."/>
            <person name="Thamatrakoln K."/>
            <person name="Valentin K."/>
            <person name="Vardi A."/>
            <person name="Wilkerson F.P."/>
            <person name="Rokhsar D.S."/>
        </authorList>
    </citation>
    <scope>NUCLEOTIDE SEQUENCE [LARGE SCALE GENOMIC DNA]</scope>
    <source>
        <strain evidence="1 2">CCMP1335</strain>
    </source>
</reference>
<dbReference type="PaxDb" id="35128-Thaps7628"/>
<name>B8C724_THAPS</name>
<dbReference type="KEGG" id="tps:THAPSDRAFT_7628"/>
<evidence type="ECO:0000313" key="2">
    <source>
        <dbReference type="Proteomes" id="UP000001449"/>
    </source>
</evidence>
<evidence type="ECO:0008006" key="3">
    <source>
        <dbReference type="Google" id="ProtNLM"/>
    </source>
</evidence>
<dbReference type="EMBL" id="CM000644">
    <property type="protein sequence ID" value="EED90669.1"/>
    <property type="molecule type" value="Genomic_DNA"/>
</dbReference>
<keyword evidence="2" id="KW-1185">Reference proteome</keyword>
<dbReference type="GeneID" id="7452825"/>
<gene>
    <name evidence="1" type="ORF">THAPSDRAFT_7628</name>
</gene>
<dbReference type="InParanoid" id="B8C724"/>
<dbReference type="RefSeq" id="XP_002291818.1">
    <property type="nucleotide sequence ID" value="XM_002291782.1"/>
</dbReference>
<evidence type="ECO:0000313" key="1">
    <source>
        <dbReference type="EMBL" id="EED90669.1"/>
    </source>
</evidence>
<dbReference type="HOGENOM" id="CLU_971421_0_0_1"/>
<proteinExistence type="predicted"/>